<evidence type="ECO:0000313" key="6">
    <source>
        <dbReference type="EMBL" id="CAL8084016.1"/>
    </source>
</evidence>
<protein>
    <recommendedName>
        <fullName evidence="2">Metalloendopeptidase</fullName>
        <ecNumber evidence="2">3.4.24.-</ecNumber>
    </recommendedName>
</protein>
<dbReference type="InterPro" id="IPR001506">
    <property type="entry name" value="Peptidase_M12A"/>
</dbReference>
<feature type="binding site" evidence="1">
    <location>
        <position position="147"/>
    </location>
    <ligand>
        <name>Zn(2+)</name>
        <dbReference type="ChEBI" id="CHEBI:29105"/>
        <note>catalytic</note>
    </ligand>
</feature>
<evidence type="ECO:0000313" key="7">
    <source>
        <dbReference type="Proteomes" id="UP001642540"/>
    </source>
</evidence>
<keyword evidence="1 2" id="KW-0645">Protease</keyword>
<feature type="transmembrane region" description="Helical" evidence="4">
    <location>
        <begin position="682"/>
        <end position="701"/>
    </location>
</feature>
<gene>
    <name evidence="6" type="ORF">ODALV1_LOCUS5668</name>
</gene>
<feature type="domain" description="Peptidase M12A" evidence="5">
    <location>
        <begin position="41"/>
        <end position="259"/>
    </location>
</feature>
<keyword evidence="1 2" id="KW-0862">Zinc</keyword>
<feature type="binding site" evidence="1">
    <location>
        <position position="141"/>
    </location>
    <ligand>
        <name>Zn(2+)</name>
        <dbReference type="ChEBI" id="CHEBI:29105"/>
        <note>catalytic</note>
    </ligand>
</feature>
<dbReference type="Proteomes" id="UP001642540">
    <property type="component" value="Unassembled WGS sequence"/>
</dbReference>
<comment type="caution">
    <text evidence="6">The sequence shown here is derived from an EMBL/GenBank/DDBJ whole genome shotgun (WGS) entry which is preliminary data.</text>
</comment>
<dbReference type="PRINTS" id="PR00480">
    <property type="entry name" value="ASTACIN"/>
</dbReference>
<evidence type="ECO:0000259" key="5">
    <source>
        <dbReference type="PROSITE" id="PS51864"/>
    </source>
</evidence>
<feature type="transmembrane region" description="Helical" evidence="4">
    <location>
        <begin position="965"/>
        <end position="985"/>
    </location>
</feature>
<keyword evidence="1 2" id="KW-0378">Hydrolase</keyword>
<evidence type="ECO:0000256" key="4">
    <source>
        <dbReference type="SAM" id="Phobius"/>
    </source>
</evidence>
<evidence type="ECO:0000256" key="1">
    <source>
        <dbReference type="PROSITE-ProRule" id="PRU01211"/>
    </source>
</evidence>
<reference evidence="6 7" key="1">
    <citation type="submission" date="2024-08" db="EMBL/GenBank/DDBJ databases">
        <authorList>
            <person name="Cucini C."/>
            <person name="Frati F."/>
        </authorList>
    </citation>
    <scope>NUCLEOTIDE SEQUENCE [LARGE SCALE GENOMIC DNA]</scope>
</reference>
<accession>A0ABP1PZP3</accession>
<dbReference type="Gene3D" id="1.10.287.70">
    <property type="match status" value="1"/>
</dbReference>
<organism evidence="6 7">
    <name type="scientific">Orchesella dallaii</name>
    <dbReference type="NCBI Taxonomy" id="48710"/>
    <lineage>
        <taxon>Eukaryota</taxon>
        <taxon>Metazoa</taxon>
        <taxon>Ecdysozoa</taxon>
        <taxon>Arthropoda</taxon>
        <taxon>Hexapoda</taxon>
        <taxon>Collembola</taxon>
        <taxon>Entomobryomorpha</taxon>
        <taxon>Entomobryoidea</taxon>
        <taxon>Orchesellidae</taxon>
        <taxon>Orchesellinae</taxon>
        <taxon>Orchesella</taxon>
    </lineage>
</organism>
<feature type="transmembrane region" description="Helical" evidence="4">
    <location>
        <begin position="707"/>
        <end position="726"/>
    </location>
</feature>
<dbReference type="PROSITE" id="PS51864">
    <property type="entry name" value="ASTACIN"/>
    <property type="match status" value="1"/>
</dbReference>
<feature type="region of interest" description="Disordered" evidence="3">
    <location>
        <begin position="1"/>
        <end position="24"/>
    </location>
</feature>
<dbReference type="Gene3D" id="3.40.390.10">
    <property type="entry name" value="Collagenase (Catalytic Domain)"/>
    <property type="match status" value="1"/>
</dbReference>
<keyword evidence="1 2" id="KW-0482">Metalloprotease</keyword>
<keyword evidence="4" id="KW-0472">Membrane</keyword>
<feature type="active site" evidence="1">
    <location>
        <position position="138"/>
    </location>
</feature>
<proteinExistence type="predicted"/>
<dbReference type="PANTHER" id="PTHR10127">
    <property type="entry name" value="DISCOIDIN, CUB, EGF, LAMININ , AND ZINC METALLOPROTEASE DOMAIN CONTAINING"/>
    <property type="match status" value="1"/>
</dbReference>
<dbReference type="SMART" id="SM00235">
    <property type="entry name" value="ZnMc"/>
    <property type="match status" value="1"/>
</dbReference>
<keyword evidence="4" id="KW-0812">Transmembrane</keyword>
<evidence type="ECO:0000256" key="2">
    <source>
        <dbReference type="RuleBase" id="RU361183"/>
    </source>
</evidence>
<sequence>MTGNGSGSKMATSENEEPVISGEESGGCIILGNTTEFQTRNVVTAQRYRWIRQFNVQPSPSFNDNEIELIKKAMLGLQEALPCLKFQVFPANSTLRGDHIRIWKGKVCSSYVGRQGFGAQPIYLTSPGCMAVGLIQHELLHALGFHHEHNRPDRDNFITIQWDNIRPGLRTQFYKSSASVVANYGVPYNVGSVMHYSSRAFSVDGSHPTITQKNGDLIPIPAGLQETDRIKLRPTTVRSLSPQNVIRIEYQLDLFKDCSIHVAINHLNIPSPTRQEGSYMIEPFKEHPIILSLHRFKKSNQDKASHRNSDYMLCDGDWVQYLPHQQFKFRAPPSPKSTCFVQLYIDPAPCKKWVYRSGMYFQSDSKPFTRMYLDPGFDYRSEDKTWESLSGYNFAKSGLFFIHVMQPRNFPFYATEVLFKVDYGWQLAVPFFAFNFIQPTKFVFQIEKIDVDTPYTPEQGGLLSCQNYDEWWQRLEKDCENPSDNSHEYRVRCLSTTVEYSAEFPGLLPHGGDNTKSWRELEDIVGKSKECRGHNMWLGSPSKKLNRKMDNLKIGDLKLNDKHEEDVDAMERVIISLLFPNATMYGSELASSFYTAQTFPFLSVVKTTTMFTESAGYVGKFSTVKFITCAPVAEGNWLSLAGLVAAFQGPLWLTLGIAAVVSGMAMHFMLRLSQLIKMERGGIPVFYALVFVWDVLLGQGSNAVDKIKWIGGSWALIGIVVTNAYLGDNINMLTAPLPVKRVETFDELFSNNFTIHSTIPFSSEMRMIGAFYQSGGPEMQLLFAITAARSGGLIGESPETLFTKLYITAHPNVSYSKARVSANKVEKHRRKIFKTAKDMASTNDMTHYLRILGKGGKDAFVEAKDTLDRTKVRLKTRLSAEPKLIEQLTMSKDSYGELIENWKFANIPWPATNFLIRTHGLLESGLIPLWKEWIHWIGMVEDQIMAAKSTEDGYRAVSLNGNIRSLFFLYLALSIVPFIFFVFGFKEGPLQIMCVRVHLS</sequence>
<comment type="caution">
    <text evidence="1">Lacks conserved residue(s) required for the propagation of feature annotation.</text>
</comment>
<feature type="binding site" evidence="1">
    <location>
        <position position="137"/>
    </location>
    <ligand>
        <name>Zn(2+)</name>
        <dbReference type="ChEBI" id="CHEBI:29105"/>
        <note>catalytic</note>
    </ligand>
</feature>
<name>A0ABP1PZP3_9HEXA</name>
<dbReference type="Pfam" id="PF01400">
    <property type="entry name" value="Astacin"/>
    <property type="match status" value="1"/>
</dbReference>
<dbReference type="InterPro" id="IPR034035">
    <property type="entry name" value="Astacin-like_dom"/>
</dbReference>
<dbReference type="InterPro" id="IPR024079">
    <property type="entry name" value="MetalloPept_cat_dom_sf"/>
</dbReference>
<keyword evidence="4" id="KW-1133">Transmembrane helix</keyword>
<keyword evidence="1 2" id="KW-0479">Metal-binding</keyword>
<dbReference type="PANTHER" id="PTHR10127:SF850">
    <property type="entry name" value="METALLOENDOPEPTIDASE"/>
    <property type="match status" value="1"/>
</dbReference>
<comment type="cofactor">
    <cofactor evidence="1 2">
        <name>Zn(2+)</name>
        <dbReference type="ChEBI" id="CHEBI:29105"/>
    </cofactor>
    <text evidence="1 2">Binds 1 zinc ion per subunit.</text>
</comment>
<feature type="transmembrane region" description="Helical" evidence="4">
    <location>
        <begin position="651"/>
        <end position="670"/>
    </location>
</feature>
<dbReference type="SUPFAM" id="SSF55486">
    <property type="entry name" value="Metalloproteases ('zincins'), catalytic domain"/>
    <property type="match status" value="1"/>
</dbReference>
<dbReference type="EMBL" id="CAXLJM020000017">
    <property type="protein sequence ID" value="CAL8084016.1"/>
    <property type="molecule type" value="Genomic_DNA"/>
</dbReference>
<keyword evidence="7" id="KW-1185">Reference proteome</keyword>
<dbReference type="EC" id="3.4.24.-" evidence="2"/>
<dbReference type="InterPro" id="IPR006026">
    <property type="entry name" value="Peptidase_Metallo"/>
</dbReference>
<dbReference type="CDD" id="cd04280">
    <property type="entry name" value="ZnMc_astacin_like"/>
    <property type="match status" value="1"/>
</dbReference>
<evidence type="ECO:0000256" key="3">
    <source>
        <dbReference type="SAM" id="MobiDB-lite"/>
    </source>
</evidence>